<dbReference type="InterPro" id="IPR044862">
    <property type="entry name" value="Pro_4_hyd_alph_FE2OG_OXY"/>
</dbReference>
<name>C5LBH5_PERM5</name>
<organism evidence="9">
    <name type="scientific">Perkinsus marinus (strain ATCC 50983 / TXsc)</name>
    <dbReference type="NCBI Taxonomy" id="423536"/>
    <lineage>
        <taxon>Eukaryota</taxon>
        <taxon>Sar</taxon>
        <taxon>Alveolata</taxon>
        <taxon>Perkinsozoa</taxon>
        <taxon>Perkinsea</taxon>
        <taxon>Perkinsida</taxon>
        <taxon>Perkinsidae</taxon>
        <taxon>Perkinsus</taxon>
    </lineage>
</organism>
<proteinExistence type="predicted"/>
<dbReference type="PANTHER" id="PTHR12907">
    <property type="entry name" value="EGL NINE HOMOLOG-RELATED"/>
    <property type="match status" value="1"/>
</dbReference>
<keyword evidence="5" id="KW-0560">Oxidoreductase</keyword>
<evidence type="ECO:0000313" key="9">
    <source>
        <dbReference type="Proteomes" id="UP000007800"/>
    </source>
</evidence>
<dbReference type="PROSITE" id="PS51471">
    <property type="entry name" value="FE2OG_OXY"/>
    <property type="match status" value="1"/>
</dbReference>
<keyword evidence="3" id="KW-0847">Vitamin C</keyword>
<evidence type="ECO:0000256" key="6">
    <source>
        <dbReference type="ARBA" id="ARBA00023004"/>
    </source>
</evidence>
<sequence length="264" mass="29677">MDAYLWERIHCRNQSSSTEGGTYANPLALKRSPVCEVDGTHPLDRLSSATIESLMRNGWAVQDGFISMKEVGKIRKEIELLEFEGHFDTVYGQNMVALRNDKICFPKYRELDVETYEWLRWLISERLQDLPFELNAKLSGEHKTLLQIYTQVQVGIYPSNKGFYKRHMDGGYGDKDVGRTFTAVVFMNSEGDYVDGGGDGGELALYREGPSDSAEDVRISPMGGRLVIYKARDVPHEILPTCCSSGGRRIAVTAFLTGPQMSDK</sequence>
<dbReference type="GO" id="GO:0031418">
    <property type="term" value="F:L-ascorbic acid binding"/>
    <property type="evidence" value="ECO:0007669"/>
    <property type="project" value="UniProtKB-KW"/>
</dbReference>
<evidence type="ECO:0000256" key="3">
    <source>
        <dbReference type="ARBA" id="ARBA00022896"/>
    </source>
</evidence>
<dbReference type="InParanoid" id="C5LBH5"/>
<dbReference type="OrthoDB" id="76265at2759"/>
<dbReference type="Gene3D" id="2.60.120.620">
    <property type="entry name" value="q2cbj1_9rhob like domain"/>
    <property type="match status" value="1"/>
</dbReference>
<evidence type="ECO:0000256" key="1">
    <source>
        <dbReference type="ARBA" id="ARBA00001961"/>
    </source>
</evidence>
<gene>
    <name evidence="8" type="ORF">Pmar_PMAR011845</name>
</gene>
<evidence type="ECO:0000313" key="8">
    <source>
        <dbReference type="EMBL" id="EER05796.1"/>
    </source>
</evidence>
<keyword evidence="2" id="KW-0479">Metal-binding</keyword>
<dbReference type="InterPro" id="IPR005123">
    <property type="entry name" value="Oxoglu/Fe-dep_dioxygenase_dom"/>
</dbReference>
<evidence type="ECO:0000256" key="5">
    <source>
        <dbReference type="ARBA" id="ARBA00023002"/>
    </source>
</evidence>
<accession>C5LBH5</accession>
<evidence type="ECO:0000256" key="2">
    <source>
        <dbReference type="ARBA" id="ARBA00022723"/>
    </source>
</evidence>
<dbReference type="GO" id="GO:0008198">
    <property type="term" value="F:ferrous iron binding"/>
    <property type="evidence" value="ECO:0007669"/>
    <property type="project" value="TreeGrafter"/>
</dbReference>
<keyword evidence="4" id="KW-0223">Dioxygenase</keyword>
<feature type="domain" description="Fe2OG dioxygenase" evidence="7">
    <location>
        <begin position="148"/>
        <end position="258"/>
    </location>
</feature>
<dbReference type="RefSeq" id="XP_002773980.1">
    <property type="nucleotide sequence ID" value="XM_002773934.1"/>
</dbReference>
<dbReference type="InterPro" id="IPR051559">
    <property type="entry name" value="HIF_prolyl_hydroxylases"/>
</dbReference>
<dbReference type="SMART" id="SM00702">
    <property type="entry name" value="P4Hc"/>
    <property type="match status" value="1"/>
</dbReference>
<keyword evidence="6" id="KW-0408">Iron</keyword>
<evidence type="ECO:0000259" key="7">
    <source>
        <dbReference type="PROSITE" id="PS51471"/>
    </source>
</evidence>
<dbReference type="PANTHER" id="PTHR12907:SF26">
    <property type="entry name" value="HIF PROLYL HYDROXYLASE, ISOFORM C"/>
    <property type="match status" value="1"/>
</dbReference>
<dbReference type="InterPro" id="IPR006620">
    <property type="entry name" value="Pro_4_hyd_alph"/>
</dbReference>
<comment type="cofactor">
    <cofactor evidence="1">
        <name>L-ascorbate</name>
        <dbReference type="ChEBI" id="CHEBI:38290"/>
    </cofactor>
</comment>
<reference evidence="8 9" key="1">
    <citation type="submission" date="2008-07" db="EMBL/GenBank/DDBJ databases">
        <authorList>
            <person name="El-Sayed N."/>
            <person name="Caler E."/>
            <person name="Inman J."/>
            <person name="Amedeo P."/>
            <person name="Hass B."/>
            <person name="Wortman J."/>
        </authorList>
    </citation>
    <scope>NUCLEOTIDE SEQUENCE [LARGE SCALE GENOMIC DNA]</scope>
    <source>
        <strain evidence="9">ATCC 50983 / TXsc</strain>
    </source>
</reference>
<protein>
    <recommendedName>
        <fullName evidence="7">Fe2OG dioxygenase domain-containing protein</fullName>
    </recommendedName>
</protein>
<dbReference type="GO" id="GO:0071456">
    <property type="term" value="P:cellular response to hypoxia"/>
    <property type="evidence" value="ECO:0007669"/>
    <property type="project" value="TreeGrafter"/>
</dbReference>
<dbReference type="AlphaFoldDB" id="C5LBH5"/>
<dbReference type="GO" id="GO:0031543">
    <property type="term" value="F:peptidyl-proline dioxygenase activity"/>
    <property type="evidence" value="ECO:0007669"/>
    <property type="project" value="TreeGrafter"/>
</dbReference>
<dbReference type="Proteomes" id="UP000007800">
    <property type="component" value="Unassembled WGS sequence"/>
</dbReference>
<dbReference type="GeneID" id="9043226"/>
<dbReference type="Pfam" id="PF13640">
    <property type="entry name" value="2OG-FeII_Oxy_3"/>
    <property type="match status" value="1"/>
</dbReference>
<evidence type="ECO:0000256" key="4">
    <source>
        <dbReference type="ARBA" id="ARBA00022964"/>
    </source>
</evidence>
<keyword evidence="9" id="KW-1185">Reference proteome</keyword>
<dbReference type="EMBL" id="GG680918">
    <property type="protein sequence ID" value="EER05796.1"/>
    <property type="molecule type" value="Genomic_DNA"/>
</dbReference>